<keyword evidence="2" id="KW-1185">Reference proteome</keyword>
<gene>
    <name evidence="1" type="ORF">CINCED_3A001875</name>
</gene>
<evidence type="ECO:0000313" key="2">
    <source>
        <dbReference type="Proteomes" id="UP000325440"/>
    </source>
</evidence>
<name>A0A5E4MNM5_9HEMI</name>
<reference evidence="1 2" key="1">
    <citation type="submission" date="2019-08" db="EMBL/GenBank/DDBJ databases">
        <authorList>
            <person name="Alioto T."/>
            <person name="Alioto T."/>
            <person name="Gomez Garrido J."/>
        </authorList>
    </citation>
    <scope>NUCLEOTIDE SEQUENCE [LARGE SCALE GENOMIC DNA]</scope>
</reference>
<proteinExistence type="predicted"/>
<evidence type="ECO:0000313" key="1">
    <source>
        <dbReference type="EMBL" id="VVC33054.1"/>
    </source>
</evidence>
<dbReference type="Proteomes" id="UP000325440">
    <property type="component" value="Unassembled WGS sequence"/>
</dbReference>
<organism evidence="1 2">
    <name type="scientific">Cinara cedri</name>
    <dbReference type="NCBI Taxonomy" id="506608"/>
    <lineage>
        <taxon>Eukaryota</taxon>
        <taxon>Metazoa</taxon>
        <taxon>Ecdysozoa</taxon>
        <taxon>Arthropoda</taxon>
        <taxon>Hexapoda</taxon>
        <taxon>Insecta</taxon>
        <taxon>Pterygota</taxon>
        <taxon>Neoptera</taxon>
        <taxon>Paraneoptera</taxon>
        <taxon>Hemiptera</taxon>
        <taxon>Sternorrhyncha</taxon>
        <taxon>Aphidomorpha</taxon>
        <taxon>Aphidoidea</taxon>
        <taxon>Aphididae</taxon>
        <taxon>Lachninae</taxon>
        <taxon>Cinara</taxon>
    </lineage>
</organism>
<dbReference type="EMBL" id="CABPRJ010000962">
    <property type="protein sequence ID" value="VVC33054.1"/>
    <property type="molecule type" value="Genomic_DNA"/>
</dbReference>
<accession>A0A5E4MNM5</accession>
<dbReference type="AlphaFoldDB" id="A0A5E4MNM5"/>
<protein>
    <submittedName>
        <fullName evidence="1">Uncharacterized protein</fullName>
    </submittedName>
</protein>
<sequence length="94" mass="10857">MEIEKVLLEGSSYDDQSDEPVFGGGWRTEELNIEEKWTENNFTDLDGVFEVTLLRQTEEGIGCFCFKLLTYLQKLAREDDNASSVTNMNRVIHF</sequence>